<accession>A0A2D6LPI1</accession>
<dbReference type="Pfam" id="PF20901">
    <property type="entry name" value="Sf6_terminase"/>
    <property type="match status" value="1"/>
</dbReference>
<dbReference type="EMBL" id="NZBD01000006">
    <property type="protein sequence ID" value="MAG18091.1"/>
    <property type="molecule type" value="Genomic_DNA"/>
</dbReference>
<proteinExistence type="predicted"/>
<organism evidence="1 2">
    <name type="scientific">Candidatus Iainarchaeum sp</name>
    <dbReference type="NCBI Taxonomy" id="3101447"/>
    <lineage>
        <taxon>Archaea</taxon>
        <taxon>Candidatus Iainarchaeota</taxon>
        <taxon>Candidatus Iainarchaeia</taxon>
        <taxon>Candidatus Iainarchaeales</taxon>
        <taxon>Candidatus Iainarchaeaceae</taxon>
        <taxon>Candidatus Iainarchaeum</taxon>
    </lineage>
</organism>
<dbReference type="Proteomes" id="UP000226712">
    <property type="component" value="Unassembled WGS sequence"/>
</dbReference>
<sequence>MARPRKLNKKLISLILEKIADGETIREIFETDGNGIDCSWTTFRKALVSDKDDLMIRYEKSKSLAVDYLLSDIEHKRKKLEKQLMSGEIDPKQGHNLVNILKIMTTNRQWSASKLRPKVYSKAAELTIKGDKTEPLNIKWNS</sequence>
<protein>
    <submittedName>
        <fullName evidence="1">Uncharacterized protein</fullName>
    </submittedName>
</protein>
<dbReference type="InterPro" id="IPR048683">
    <property type="entry name" value="Sf6_terminase"/>
</dbReference>
<dbReference type="Gene3D" id="1.10.10.60">
    <property type="entry name" value="Homeodomain-like"/>
    <property type="match status" value="1"/>
</dbReference>
<name>A0A2D6LPI1_9ARCH</name>
<gene>
    <name evidence="1" type="ORF">CL944_01300</name>
</gene>
<evidence type="ECO:0000313" key="1">
    <source>
        <dbReference type="EMBL" id="MAG18091.1"/>
    </source>
</evidence>
<evidence type="ECO:0000313" key="2">
    <source>
        <dbReference type="Proteomes" id="UP000226712"/>
    </source>
</evidence>
<dbReference type="AlphaFoldDB" id="A0A2D6LPI1"/>
<reference evidence="2" key="1">
    <citation type="submission" date="2017-09" db="EMBL/GenBank/DDBJ databases">
        <title>The Reconstruction of 2,631 Draft Metagenome-Assembled Genomes from the Global Oceans.</title>
        <authorList>
            <person name="Tully B.J."/>
            <person name="Graham E.D."/>
            <person name="Heidelberg J.F."/>
        </authorList>
    </citation>
    <scope>NUCLEOTIDE SEQUENCE [LARGE SCALE GENOMIC DNA]</scope>
</reference>
<comment type="caution">
    <text evidence="1">The sequence shown here is derived from an EMBL/GenBank/DDBJ whole genome shotgun (WGS) entry which is preliminary data.</text>
</comment>